<evidence type="ECO:0000259" key="2">
    <source>
        <dbReference type="Pfam" id="PF24041"/>
    </source>
</evidence>
<reference evidence="3 4" key="1">
    <citation type="journal article" date="2014" name="PLoS Genet.">
        <title>Phylogenetically driven sequencing of extremely halophilic archaea reveals strategies for static and dynamic osmo-response.</title>
        <authorList>
            <person name="Becker E.A."/>
            <person name="Seitzer P.M."/>
            <person name="Tritt A."/>
            <person name="Larsen D."/>
            <person name="Krusor M."/>
            <person name="Yao A.I."/>
            <person name="Wu D."/>
            <person name="Madern D."/>
            <person name="Eisen J.A."/>
            <person name="Darling A.E."/>
            <person name="Facciotti M.T."/>
        </authorList>
    </citation>
    <scope>NUCLEOTIDE SEQUENCE [LARGE SCALE GENOMIC DNA]</scope>
    <source>
        <strain evidence="3 4">JCM 13891</strain>
    </source>
</reference>
<gene>
    <name evidence="3" type="ORF">C477_15335</name>
</gene>
<feature type="compositionally biased region" description="Basic and acidic residues" evidence="1">
    <location>
        <begin position="276"/>
        <end position="285"/>
    </location>
</feature>
<evidence type="ECO:0000256" key="1">
    <source>
        <dbReference type="SAM" id="MobiDB-lite"/>
    </source>
</evidence>
<dbReference type="RefSeq" id="WP_008895345.1">
    <property type="nucleotide sequence ID" value="NZ_AOIS01000051.1"/>
</dbReference>
<dbReference type="InterPro" id="IPR038482">
    <property type="entry name" value="Tp34-type_sf"/>
</dbReference>
<feature type="domain" description="DUF7350" evidence="2">
    <location>
        <begin position="283"/>
        <end position="407"/>
    </location>
</feature>
<dbReference type="AlphaFoldDB" id="M0C262"/>
<name>M0C262_9EURY</name>
<dbReference type="STRING" id="1227488.C477_15335"/>
<evidence type="ECO:0000313" key="3">
    <source>
        <dbReference type="EMBL" id="ELZ16417.1"/>
    </source>
</evidence>
<feature type="region of interest" description="Disordered" evidence="1">
    <location>
        <begin position="270"/>
        <end position="290"/>
    </location>
</feature>
<dbReference type="Pfam" id="PF24041">
    <property type="entry name" value="DUF7350"/>
    <property type="match status" value="1"/>
</dbReference>
<dbReference type="Proteomes" id="UP000011657">
    <property type="component" value="Unassembled WGS sequence"/>
</dbReference>
<dbReference type="OrthoDB" id="156174at2157"/>
<feature type="compositionally biased region" description="Acidic residues" evidence="1">
    <location>
        <begin position="41"/>
        <end position="51"/>
    </location>
</feature>
<keyword evidence="4" id="KW-1185">Reference proteome</keyword>
<dbReference type="InterPro" id="IPR055774">
    <property type="entry name" value="DUF7350"/>
</dbReference>
<feature type="region of interest" description="Disordered" evidence="1">
    <location>
        <begin position="24"/>
        <end position="61"/>
    </location>
</feature>
<comment type="caution">
    <text evidence="3">The sequence shown here is derived from an EMBL/GenBank/DDBJ whole genome shotgun (WGS) entry which is preliminary data.</text>
</comment>
<dbReference type="eggNOG" id="arCOG04511">
    <property type="taxonomic scope" value="Archaea"/>
</dbReference>
<dbReference type="Gene3D" id="2.60.40.2480">
    <property type="entry name" value="Periplasmic metal-binding protein Tp34-type"/>
    <property type="match status" value="1"/>
</dbReference>
<organism evidence="3 4">
    <name type="scientific">Haloterrigena salina JCM 13891</name>
    <dbReference type="NCBI Taxonomy" id="1227488"/>
    <lineage>
        <taxon>Archaea</taxon>
        <taxon>Methanobacteriati</taxon>
        <taxon>Methanobacteriota</taxon>
        <taxon>Stenosarchaea group</taxon>
        <taxon>Halobacteria</taxon>
        <taxon>Halobacteriales</taxon>
        <taxon>Natrialbaceae</taxon>
        <taxon>Haloterrigena</taxon>
    </lineage>
</organism>
<evidence type="ECO:0000313" key="4">
    <source>
        <dbReference type="Proteomes" id="UP000011657"/>
    </source>
</evidence>
<proteinExistence type="predicted"/>
<sequence>MDHEIDRRTFVGWGAATGALALAGCFGEGGDENGGERNDSDGEGNETDENRDETVDVAPPFPEIEDKPDAVYVPTHRESMRALEPIVAGDYRLAPMLSYPHPFWLVTGDGEDDVQHVTPDQMRGVHMMFTLWDAETGVVLPVDSGNVVRLSRDGERVGSPQSMWPMLSQEMGFHFGDNVPLEEDGTYTVEVELPPLSARTTGDLAGRFAERETATFEFDYDQDFRETVSDVDYFDEGRWGERGALEPMAHDHVPYSRLPEVDAFPGTFLVGTDESGEIREGRPESTAELPRSGDAAFLATVLESDYRLTGGDGRSLLVSPRTPYNRVPLPNMSLDATIERDGESVTAEPVSLEQTIDGEYGLHYGASLEDVDLRAGDTVTLTIRSLPQVARHQGYDTAFLEMPPIELRVPEDSDDAE</sequence>
<dbReference type="EMBL" id="AOIS01000051">
    <property type="protein sequence ID" value="ELZ16417.1"/>
    <property type="molecule type" value="Genomic_DNA"/>
</dbReference>
<protein>
    <recommendedName>
        <fullName evidence="2">DUF7350 domain-containing protein</fullName>
    </recommendedName>
</protein>
<dbReference type="PATRIC" id="fig|1227488.3.peg.3054"/>
<dbReference type="PROSITE" id="PS51257">
    <property type="entry name" value="PROKAR_LIPOPROTEIN"/>
    <property type="match status" value="1"/>
</dbReference>
<accession>M0C262</accession>